<keyword evidence="6" id="KW-0511">Multifunctional enzyme</keyword>
<dbReference type="GO" id="GO:0008658">
    <property type="term" value="F:penicillin binding"/>
    <property type="evidence" value="ECO:0007669"/>
    <property type="project" value="InterPro"/>
</dbReference>
<evidence type="ECO:0000256" key="9">
    <source>
        <dbReference type="SAM" id="MobiDB-lite"/>
    </source>
</evidence>
<keyword evidence="2" id="KW-0645">Protease</keyword>
<proteinExistence type="predicted"/>
<feature type="domain" description="Glycosyl transferase family 51" evidence="11">
    <location>
        <begin position="56"/>
        <end position="229"/>
    </location>
</feature>
<organism evidence="12 13">
    <name type="scientific">Fimbriimonas ginsengisoli Gsoil 348</name>
    <dbReference type="NCBI Taxonomy" id="661478"/>
    <lineage>
        <taxon>Bacteria</taxon>
        <taxon>Bacillati</taxon>
        <taxon>Armatimonadota</taxon>
        <taxon>Fimbriimonadia</taxon>
        <taxon>Fimbriimonadales</taxon>
        <taxon>Fimbriimonadaceae</taxon>
        <taxon>Fimbriimonas</taxon>
    </lineage>
</organism>
<dbReference type="SUPFAM" id="SSF56601">
    <property type="entry name" value="beta-lactamase/transpeptidase-like"/>
    <property type="match status" value="1"/>
</dbReference>
<protein>
    <submittedName>
        <fullName evidence="12">Penicillin-binding protein, 1A family</fullName>
    </submittedName>
</protein>
<dbReference type="GO" id="GO:0008955">
    <property type="term" value="F:peptidoglycan glycosyltransferase activity"/>
    <property type="evidence" value="ECO:0007669"/>
    <property type="project" value="UniProtKB-EC"/>
</dbReference>
<evidence type="ECO:0000256" key="1">
    <source>
        <dbReference type="ARBA" id="ARBA00022645"/>
    </source>
</evidence>
<name>A0A068NVZ5_FIMGI</name>
<dbReference type="EMBL" id="CP007139">
    <property type="protein sequence ID" value="AIE86955.1"/>
    <property type="molecule type" value="Genomic_DNA"/>
</dbReference>
<feature type="compositionally biased region" description="Basic and acidic residues" evidence="9">
    <location>
        <begin position="631"/>
        <end position="643"/>
    </location>
</feature>
<dbReference type="STRING" id="661478.OP10G_3587"/>
<keyword evidence="1" id="KW-0121">Carboxypeptidase</keyword>
<feature type="region of interest" description="Disordered" evidence="9">
    <location>
        <begin position="612"/>
        <end position="720"/>
    </location>
</feature>
<evidence type="ECO:0000256" key="8">
    <source>
        <dbReference type="ARBA" id="ARBA00049902"/>
    </source>
</evidence>
<evidence type="ECO:0000313" key="13">
    <source>
        <dbReference type="Proteomes" id="UP000027982"/>
    </source>
</evidence>
<evidence type="ECO:0000259" key="10">
    <source>
        <dbReference type="Pfam" id="PF00905"/>
    </source>
</evidence>
<dbReference type="eggNOG" id="COG0744">
    <property type="taxonomic scope" value="Bacteria"/>
</dbReference>
<keyword evidence="3" id="KW-0328">Glycosyltransferase</keyword>
<dbReference type="Gene3D" id="1.10.3810.10">
    <property type="entry name" value="Biosynthetic peptidoglycan transglycosylase-like"/>
    <property type="match status" value="1"/>
</dbReference>
<dbReference type="GO" id="GO:0006508">
    <property type="term" value="P:proteolysis"/>
    <property type="evidence" value="ECO:0007669"/>
    <property type="project" value="UniProtKB-KW"/>
</dbReference>
<dbReference type="Pfam" id="PF00905">
    <property type="entry name" value="Transpeptidase"/>
    <property type="match status" value="1"/>
</dbReference>
<dbReference type="Pfam" id="PF00912">
    <property type="entry name" value="Transgly"/>
    <property type="match status" value="1"/>
</dbReference>
<evidence type="ECO:0000256" key="4">
    <source>
        <dbReference type="ARBA" id="ARBA00022679"/>
    </source>
</evidence>
<dbReference type="InterPro" id="IPR012338">
    <property type="entry name" value="Beta-lactam/transpept-like"/>
</dbReference>
<evidence type="ECO:0000256" key="5">
    <source>
        <dbReference type="ARBA" id="ARBA00022801"/>
    </source>
</evidence>
<dbReference type="InterPro" id="IPR036950">
    <property type="entry name" value="PBP_transglycosylase"/>
</dbReference>
<dbReference type="HOGENOM" id="CLU_006354_2_7_0"/>
<gene>
    <name evidence="12" type="ORF">OP10G_3587</name>
</gene>
<dbReference type="GO" id="GO:0030288">
    <property type="term" value="C:outer membrane-bounded periplasmic space"/>
    <property type="evidence" value="ECO:0007669"/>
    <property type="project" value="TreeGrafter"/>
</dbReference>
<sequence>MAIAFLAIVFFGAFITLFVMFFSAIKEAEAQAGTIEEKFVEVARPPTRILTADGVELYRVSEENRIPLKLAEIPDHVKNAIIAAEDKRFYQHNGVDEQSLLRAFVSVFKQGHVGQGGSTLTMQLAKRLYNGNEKSFRRKLQDIAFAYVMEREVASKNRILELYLNQVYFGEGAHGIGAAARTYLSKNVKDLTISDAALLARCVRSPSRENPIKDPKGSLENRDVVLHIMHDEHMITDSEYDKALAEVPKLNPHPPETTAAYSAGYAMHFVQHVLQTLQEDDPTLDLKGGGYTIYTTIDSHLQRLAEKTVQRIVEENRRMKINQGAFMAMDRDGHILCEVGGVSYKRTQYNIISQGHLQPGSGFKPFVYATALREGTIGMGDYLSNAPIRLPNGSGGYWEPKNSSPRENASGYSLEDALALSVNRPAIWTILKVTPRVVADTARDAFGFRTKLEAYPPLALGATAVSPLEMAEGYSTFMLRGDRVRPYPLAKIVGPDGEVKKEYTPQKFGGVFDPRVCEDIDTLLRAVVQKGTGTAAQDVPDARGKTGTTNDAKDAWFTGYSDGVLGVAWVGNQKIVKGKWTVLPMADRVFGGTTAIHIWRAVIKEARQRYGHRMEPDNTPPVAQDDTVPALHEKKEKPPRITDADMPAGTPVDDPNAGKAKPPEHTIPPAPVVNPAAHPDTIQNDPGSGGGAGAETGTSERSMRARSISRSRNRRGSGTRKRCRWKCVPIPACLPIRIARRRLLVRSRGAKLRSEFAGFTGRETRRCRLSIPRANRNWI</sequence>
<dbReference type="AlphaFoldDB" id="A0A068NVZ5"/>
<keyword evidence="5" id="KW-0378">Hydrolase</keyword>
<dbReference type="PANTHER" id="PTHR32282">
    <property type="entry name" value="BINDING PROTEIN TRANSPEPTIDASE, PUTATIVE-RELATED"/>
    <property type="match status" value="1"/>
</dbReference>
<evidence type="ECO:0000259" key="11">
    <source>
        <dbReference type="Pfam" id="PF00912"/>
    </source>
</evidence>
<dbReference type="SUPFAM" id="SSF53955">
    <property type="entry name" value="Lysozyme-like"/>
    <property type="match status" value="1"/>
</dbReference>
<keyword evidence="13" id="KW-1185">Reference proteome</keyword>
<accession>A0A068NVZ5</accession>
<feature type="compositionally biased region" description="Low complexity" evidence="9">
    <location>
        <begin position="695"/>
        <end position="706"/>
    </location>
</feature>
<dbReference type="InterPro" id="IPR001264">
    <property type="entry name" value="Glyco_trans_51"/>
</dbReference>
<feature type="compositionally biased region" description="Basic residues" evidence="9">
    <location>
        <begin position="707"/>
        <end position="720"/>
    </location>
</feature>
<feature type="domain" description="Penicillin-binding protein transpeptidase" evidence="10">
    <location>
        <begin position="325"/>
        <end position="561"/>
    </location>
</feature>
<comment type="catalytic activity">
    <reaction evidence="8">
        <text>[GlcNAc-(1-&gt;4)-Mur2Ac(oyl-L-Ala-gamma-D-Glu-L-Lys-D-Ala-D-Ala)](n)-di-trans,octa-cis-undecaprenyl diphosphate + beta-D-GlcNAc-(1-&gt;4)-Mur2Ac(oyl-L-Ala-gamma-D-Glu-L-Lys-D-Ala-D-Ala)-di-trans,octa-cis-undecaprenyl diphosphate = [GlcNAc-(1-&gt;4)-Mur2Ac(oyl-L-Ala-gamma-D-Glu-L-Lys-D-Ala-D-Ala)](n+1)-di-trans,octa-cis-undecaprenyl diphosphate + di-trans,octa-cis-undecaprenyl diphosphate + H(+)</text>
        <dbReference type="Rhea" id="RHEA:23708"/>
        <dbReference type="Rhea" id="RHEA-COMP:9602"/>
        <dbReference type="Rhea" id="RHEA-COMP:9603"/>
        <dbReference type="ChEBI" id="CHEBI:15378"/>
        <dbReference type="ChEBI" id="CHEBI:58405"/>
        <dbReference type="ChEBI" id="CHEBI:60033"/>
        <dbReference type="ChEBI" id="CHEBI:78435"/>
        <dbReference type="EC" id="2.4.99.28"/>
    </reaction>
</comment>
<dbReference type="PANTHER" id="PTHR32282:SF33">
    <property type="entry name" value="PEPTIDOGLYCAN GLYCOSYLTRANSFERASE"/>
    <property type="match status" value="1"/>
</dbReference>
<evidence type="ECO:0000256" key="2">
    <source>
        <dbReference type="ARBA" id="ARBA00022670"/>
    </source>
</evidence>
<dbReference type="Proteomes" id="UP000027982">
    <property type="component" value="Chromosome"/>
</dbReference>
<evidence type="ECO:0000256" key="7">
    <source>
        <dbReference type="ARBA" id="ARBA00034000"/>
    </source>
</evidence>
<dbReference type="KEGG" id="fgi:OP10G_3587"/>
<dbReference type="InterPro" id="IPR001460">
    <property type="entry name" value="PCN-bd_Tpept"/>
</dbReference>
<dbReference type="GO" id="GO:0009252">
    <property type="term" value="P:peptidoglycan biosynthetic process"/>
    <property type="evidence" value="ECO:0007669"/>
    <property type="project" value="TreeGrafter"/>
</dbReference>
<dbReference type="InterPro" id="IPR050396">
    <property type="entry name" value="Glycosyltr_51/Transpeptidase"/>
</dbReference>
<dbReference type="InterPro" id="IPR023346">
    <property type="entry name" value="Lysozyme-like_dom_sf"/>
</dbReference>
<dbReference type="GO" id="GO:0009002">
    <property type="term" value="F:serine-type D-Ala-D-Ala carboxypeptidase activity"/>
    <property type="evidence" value="ECO:0007669"/>
    <property type="project" value="UniProtKB-EC"/>
</dbReference>
<comment type="catalytic activity">
    <reaction evidence="7">
        <text>Preferential cleavage: (Ac)2-L-Lys-D-Ala-|-D-Ala. Also transpeptidation of peptidyl-alanyl moieties that are N-acyl substituents of D-alanine.</text>
        <dbReference type="EC" id="3.4.16.4"/>
    </reaction>
</comment>
<keyword evidence="4" id="KW-0808">Transferase</keyword>
<dbReference type="Gene3D" id="3.40.710.10">
    <property type="entry name" value="DD-peptidase/beta-lactamase superfamily"/>
    <property type="match status" value="1"/>
</dbReference>
<evidence type="ECO:0000256" key="3">
    <source>
        <dbReference type="ARBA" id="ARBA00022676"/>
    </source>
</evidence>
<evidence type="ECO:0000313" key="12">
    <source>
        <dbReference type="EMBL" id="AIE86955.1"/>
    </source>
</evidence>
<reference evidence="12 13" key="1">
    <citation type="journal article" date="2014" name="PLoS ONE">
        <title>The first complete genome sequence of the class fimbriimonadia in the phylum armatimonadetes.</title>
        <authorList>
            <person name="Hu Z.Y."/>
            <person name="Wang Y.Z."/>
            <person name="Im W.T."/>
            <person name="Wang S.Y."/>
            <person name="Zhao G.P."/>
            <person name="Zheng H.J."/>
            <person name="Quan Z.X."/>
        </authorList>
    </citation>
    <scope>NUCLEOTIDE SEQUENCE [LARGE SCALE GENOMIC DNA]</scope>
    <source>
        <strain evidence="12">Gsoil 348</strain>
    </source>
</reference>
<evidence type="ECO:0000256" key="6">
    <source>
        <dbReference type="ARBA" id="ARBA00023268"/>
    </source>
</evidence>